<keyword evidence="2 9" id="KW-0813">Transport</keyword>
<dbReference type="HAMAP" id="MF_00237">
    <property type="entry name" value="TatB"/>
    <property type="match status" value="1"/>
</dbReference>
<dbReference type="Pfam" id="PF02416">
    <property type="entry name" value="TatA_B_E"/>
    <property type="match status" value="1"/>
</dbReference>
<dbReference type="InterPro" id="IPR018448">
    <property type="entry name" value="TatB"/>
</dbReference>
<comment type="similarity">
    <text evidence="9">Belongs to the TatB family.</text>
</comment>
<feature type="region of interest" description="Disordered" evidence="10">
    <location>
        <begin position="77"/>
        <end position="119"/>
    </location>
</feature>
<evidence type="ECO:0000256" key="8">
    <source>
        <dbReference type="ARBA" id="ARBA00023136"/>
    </source>
</evidence>
<dbReference type="Gene3D" id="1.20.5.3310">
    <property type="match status" value="1"/>
</dbReference>
<sequence length="119" mass="13281">MPFDIGFIELCILLVVALIVLGPDKFPVAARQLSKWFGGIRRNVNSLTSEFNRELEMDELRRQVDAQKQQLKAAVFLGENENENENESVNTHEKAPTDAALTTSAKTDLATSSAFKNEQ</sequence>
<evidence type="ECO:0000256" key="5">
    <source>
        <dbReference type="ARBA" id="ARBA00022927"/>
    </source>
</evidence>
<evidence type="ECO:0000256" key="7">
    <source>
        <dbReference type="ARBA" id="ARBA00023010"/>
    </source>
</evidence>
<accession>A0ABV9LR34</accession>
<dbReference type="PRINTS" id="PR01506">
    <property type="entry name" value="TATBPROTEIN"/>
</dbReference>
<keyword evidence="4 9" id="KW-0812">Transmembrane</keyword>
<evidence type="ECO:0000313" key="12">
    <source>
        <dbReference type="Proteomes" id="UP001595897"/>
    </source>
</evidence>
<dbReference type="PANTHER" id="PTHR33162">
    <property type="entry name" value="SEC-INDEPENDENT PROTEIN TRANSLOCASE PROTEIN TATA, CHLOROPLASTIC"/>
    <property type="match status" value="1"/>
</dbReference>
<keyword evidence="8 9" id="KW-0472">Membrane</keyword>
<keyword evidence="3 9" id="KW-1003">Cell membrane</keyword>
<dbReference type="EMBL" id="JBHSGU010000002">
    <property type="protein sequence ID" value="MFC4698966.1"/>
    <property type="molecule type" value="Genomic_DNA"/>
</dbReference>
<organism evidence="11 12">
    <name type="scientific">Glaciecola siphonariae</name>
    <dbReference type="NCBI Taxonomy" id="521012"/>
    <lineage>
        <taxon>Bacteria</taxon>
        <taxon>Pseudomonadati</taxon>
        <taxon>Pseudomonadota</taxon>
        <taxon>Gammaproteobacteria</taxon>
        <taxon>Alteromonadales</taxon>
        <taxon>Alteromonadaceae</taxon>
        <taxon>Glaciecola</taxon>
    </lineage>
</organism>
<evidence type="ECO:0000256" key="10">
    <source>
        <dbReference type="SAM" id="MobiDB-lite"/>
    </source>
</evidence>
<gene>
    <name evidence="9 11" type="primary">tatB</name>
    <name evidence="11" type="ORF">ACFO4O_02170</name>
</gene>
<dbReference type="NCBIfam" id="TIGR01410">
    <property type="entry name" value="tatB"/>
    <property type="match status" value="1"/>
</dbReference>
<comment type="subunit">
    <text evidence="9">The Tat system comprises two distinct complexes: a TatABC complex, containing multiple copies of TatA, TatB and TatC subunits, and a separate TatA complex, containing only TatA subunits. Substrates initially bind to the TatABC complex, which probably triggers association of the separate TatA complex to form the active translocon.</text>
</comment>
<reference evidence="12" key="1">
    <citation type="journal article" date="2019" name="Int. J. Syst. Evol. Microbiol.">
        <title>The Global Catalogue of Microorganisms (GCM) 10K type strain sequencing project: providing services to taxonomists for standard genome sequencing and annotation.</title>
        <authorList>
            <consortium name="The Broad Institute Genomics Platform"/>
            <consortium name="The Broad Institute Genome Sequencing Center for Infectious Disease"/>
            <person name="Wu L."/>
            <person name="Ma J."/>
        </authorList>
    </citation>
    <scope>NUCLEOTIDE SEQUENCE [LARGE SCALE GENOMIC DNA]</scope>
    <source>
        <strain evidence="12">KACC 12507</strain>
    </source>
</reference>
<comment type="subcellular location">
    <subcellularLocation>
        <location evidence="9">Cell membrane</location>
        <topology evidence="9">Single-pass membrane protein</topology>
    </subcellularLocation>
    <subcellularLocation>
        <location evidence="1">Membrane</location>
        <topology evidence="1">Single-pass membrane protein</topology>
    </subcellularLocation>
</comment>
<keyword evidence="6 9" id="KW-1133">Transmembrane helix</keyword>
<protein>
    <recommendedName>
        <fullName evidence="9">Sec-independent protein translocase protein TatB</fullName>
    </recommendedName>
</protein>
<proteinExistence type="inferred from homology"/>
<evidence type="ECO:0000256" key="3">
    <source>
        <dbReference type="ARBA" id="ARBA00022475"/>
    </source>
</evidence>
<dbReference type="PANTHER" id="PTHR33162:SF1">
    <property type="entry name" value="SEC-INDEPENDENT PROTEIN TRANSLOCASE PROTEIN TATA, CHLOROPLASTIC"/>
    <property type="match status" value="1"/>
</dbReference>
<comment type="function">
    <text evidence="9">Part of the twin-arginine translocation (Tat) system that transports large folded proteins containing a characteristic twin-arginine motif in their signal peptide across membranes. Together with TatC, TatB is part of a receptor directly interacting with Tat signal peptides. TatB may form an oligomeric binding site that transiently accommodates folded Tat precursor proteins before their translocation.</text>
</comment>
<evidence type="ECO:0000313" key="11">
    <source>
        <dbReference type="EMBL" id="MFC4698966.1"/>
    </source>
</evidence>
<evidence type="ECO:0000256" key="1">
    <source>
        <dbReference type="ARBA" id="ARBA00004167"/>
    </source>
</evidence>
<dbReference type="InterPro" id="IPR003369">
    <property type="entry name" value="TatA/B/E"/>
</dbReference>
<keyword evidence="12" id="KW-1185">Reference proteome</keyword>
<dbReference type="Proteomes" id="UP001595897">
    <property type="component" value="Unassembled WGS sequence"/>
</dbReference>
<evidence type="ECO:0000256" key="4">
    <source>
        <dbReference type="ARBA" id="ARBA00022692"/>
    </source>
</evidence>
<keyword evidence="7 9" id="KW-0811">Translocation</keyword>
<keyword evidence="5 9" id="KW-0653">Protein transport</keyword>
<comment type="caution">
    <text evidence="11">The sequence shown here is derived from an EMBL/GenBank/DDBJ whole genome shotgun (WGS) entry which is preliminary data.</text>
</comment>
<feature type="compositionally biased region" description="Polar residues" evidence="10">
    <location>
        <begin position="100"/>
        <end position="119"/>
    </location>
</feature>
<evidence type="ECO:0000256" key="2">
    <source>
        <dbReference type="ARBA" id="ARBA00022448"/>
    </source>
</evidence>
<name>A0ABV9LR34_9ALTE</name>
<evidence type="ECO:0000256" key="6">
    <source>
        <dbReference type="ARBA" id="ARBA00022989"/>
    </source>
</evidence>
<evidence type="ECO:0000256" key="9">
    <source>
        <dbReference type="HAMAP-Rule" id="MF_00237"/>
    </source>
</evidence>
<dbReference type="RefSeq" id="WP_382405660.1">
    <property type="nucleotide sequence ID" value="NZ_JBHSGU010000002.1"/>
</dbReference>